<protein>
    <submittedName>
        <fullName evidence="1">Uncharacterized protein</fullName>
    </submittedName>
</protein>
<reference evidence="1 2" key="1">
    <citation type="journal article" date="2003" name="Int. J. Syst. Evol. Microbiol.">
        <title>Halobacillus salinus sp. nov., isolated from a salt lake on the coast of the East Sea in Korea.</title>
        <authorList>
            <person name="Yoon J.H."/>
            <person name="Kang K.H."/>
            <person name="Park Y.H."/>
        </authorList>
    </citation>
    <scope>NUCLEOTIDE SEQUENCE [LARGE SCALE GENOMIC DNA]</scope>
    <source>
        <strain evidence="1 2">HSL-3</strain>
    </source>
</reference>
<dbReference type="RefSeq" id="WP_135326629.1">
    <property type="nucleotide sequence ID" value="NZ_FVYZ01000004.1"/>
</dbReference>
<proteinExistence type="predicted"/>
<accession>A0A4Z0H0N1</accession>
<name>A0A4Z0H0N1_9BACI</name>
<evidence type="ECO:0000313" key="1">
    <source>
        <dbReference type="EMBL" id="TGB03973.1"/>
    </source>
</evidence>
<keyword evidence="2" id="KW-1185">Reference proteome</keyword>
<gene>
    <name evidence="1" type="ORF">E4663_02905</name>
</gene>
<evidence type="ECO:0000313" key="2">
    <source>
        <dbReference type="Proteomes" id="UP000297982"/>
    </source>
</evidence>
<dbReference type="EMBL" id="SRJC01000001">
    <property type="protein sequence ID" value="TGB03973.1"/>
    <property type="molecule type" value="Genomic_DNA"/>
</dbReference>
<dbReference type="Proteomes" id="UP000297982">
    <property type="component" value="Unassembled WGS sequence"/>
</dbReference>
<organism evidence="1 2">
    <name type="scientific">Halobacillus salinus</name>
    <dbReference type="NCBI Taxonomy" id="192814"/>
    <lineage>
        <taxon>Bacteria</taxon>
        <taxon>Bacillati</taxon>
        <taxon>Bacillota</taxon>
        <taxon>Bacilli</taxon>
        <taxon>Bacillales</taxon>
        <taxon>Bacillaceae</taxon>
        <taxon>Halobacillus</taxon>
    </lineage>
</organism>
<comment type="caution">
    <text evidence="1">The sequence shown here is derived from an EMBL/GenBank/DDBJ whole genome shotgun (WGS) entry which is preliminary data.</text>
</comment>
<dbReference type="AlphaFoldDB" id="A0A4Z0H0N1"/>
<sequence>MKSSTRTMIHIERRYSVFTYDEIYEELLFEFEHKLQRPLKEREEELIAFMAEHHLQDQSRDYS</sequence>